<feature type="region of interest" description="Disordered" evidence="1">
    <location>
        <begin position="1"/>
        <end position="25"/>
    </location>
</feature>
<dbReference type="RefSeq" id="XP_067713383.1">
    <property type="nucleotide sequence ID" value="XM_067857282.1"/>
</dbReference>
<sequence length="179" mass="18934">MIHRQCPDTAASTATAASQPTVLSPLPSPHAPAGYAAPDYGNVNHSAASYGAAYGDAMQTTPSPRTSTLGATPMAVDTPSPMPAVTTAAPPAEQQLDSVQRCHMHTKPDLNCKFCRKYKSAVHELSRLAAQRSSSQPAEKPNQLPMTNSSTYNLNTLLLNNILSSEYYKSLAYVALASA</sequence>
<evidence type="ECO:0000313" key="2">
    <source>
        <dbReference type="EMBL" id="GIX61312.1"/>
    </source>
</evidence>
<dbReference type="Proteomes" id="UP001497744">
    <property type="component" value="Unassembled WGS sequence"/>
</dbReference>
<proteinExistence type="predicted"/>
<feature type="compositionally biased region" description="Polar residues" evidence="1">
    <location>
        <begin position="58"/>
        <end position="70"/>
    </location>
</feature>
<comment type="caution">
    <text evidence="2">The sequence shown here is derived from an EMBL/GenBank/DDBJ whole genome shotgun (WGS) entry which is preliminary data.</text>
</comment>
<dbReference type="EMBL" id="BPLF01000001">
    <property type="protein sequence ID" value="GIX61312.1"/>
    <property type="molecule type" value="Genomic_DNA"/>
</dbReference>
<name>A0AAV4LMC8_BABCB</name>
<gene>
    <name evidence="2" type="ORF">BcabD6B2_07470</name>
</gene>
<dbReference type="GeneID" id="94192795"/>
<organism evidence="2 3">
    <name type="scientific">Babesia caballi</name>
    <dbReference type="NCBI Taxonomy" id="5871"/>
    <lineage>
        <taxon>Eukaryota</taxon>
        <taxon>Sar</taxon>
        <taxon>Alveolata</taxon>
        <taxon>Apicomplexa</taxon>
        <taxon>Aconoidasida</taxon>
        <taxon>Piroplasmida</taxon>
        <taxon>Babesiidae</taxon>
        <taxon>Babesia</taxon>
    </lineage>
</organism>
<evidence type="ECO:0000256" key="1">
    <source>
        <dbReference type="SAM" id="MobiDB-lite"/>
    </source>
</evidence>
<protein>
    <submittedName>
        <fullName evidence="2">PRP38 family protein</fullName>
    </submittedName>
</protein>
<evidence type="ECO:0000313" key="3">
    <source>
        <dbReference type="Proteomes" id="UP001497744"/>
    </source>
</evidence>
<feature type="compositionally biased region" description="Low complexity" evidence="1">
    <location>
        <begin position="9"/>
        <end position="18"/>
    </location>
</feature>
<feature type="region of interest" description="Disordered" evidence="1">
    <location>
        <begin position="57"/>
        <end position="87"/>
    </location>
</feature>
<accession>A0AAV4LMC8</accession>
<dbReference type="AlphaFoldDB" id="A0AAV4LMC8"/>
<reference evidence="2 3" key="1">
    <citation type="submission" date="2021-06" db="EMBL/GenBank/DDBJ databases">
        <title>Genome sequence of Babesia caballi.</title>
        <authorList>
            <person name="Yamagishi J."/>
            <person name="Kidaka T."/>
            <person name="Ochi A."/>
        </authorList>
    </citation>
    <scope>NUCLEOTIDE SEQUENCE [LARGE SCALE GENOMIC DNA]</scope>
    <source>
        <strain evidence="2">USDA-D6B2</strain>
    </source>
</reference>
<keyword evidence="3" id="KW-1185">Reference proteome</keyword>